<accession>A0ABM1TBS2</accession>
<keyword evidence="3" id="KW-0813">Transport</keyword>
<feature type="transmembrane region" description="Helical" evidence="9">
    <location>
        <begin position="202"/>
        <end position="223"/>
    </location>
</feature>
<feature type="transmembrane region" description="Helical" evidence="9">
    <location>
        <begin position="311"/>
        <end position="333"/>
    </location>
</feature>
<evidence type="ECO:0000256" key="1">
    <source>
        <dbReference type="ARBA" id="ARBA00004141"/>
    </source>
</evidence>
<feature type="transmembrane region" description="Helical" evidence="9">
    <location>
        <begin position="177"/>
        <end position="196"/>
    </location>
</feature>
<keyword evidence="4 9" id="KW-0812">Transmembrane</keyword>
<evidence type="ECO:0000256" key="6">
    <source>
        <dbReference type="ARBA" id="ARBA00022989"/>
    </source>
</evidence>
<keyword evidence="6 9" id="KW-1133">Transmembrane helix</keyword>
<evidence type="ECO:0000313" key="11">
    <source>
        <dbReference type="Proteomes" id="UP000694941"/>
    </source>
</evidence>
<feature type="region of interest" description="Disordered" evidence="8">
    <location>
        <begin position="1"/>
        <end position="23"/>
    </location>
</feature>
<dbReference type="Gene3D" id="1.20.1250.20">
    <property type="entry name" value="MFS general substrate transporter like domains"/>
    <property type="match status" value="2"/>
</dbReference>
<evidence type="ECO:0000256" key="4">
    <source>
        <dbReference type="ARBA" id="ARBA00022692"/>
    </source>
</evidence>
<feature type="transmembrane region" description="Helical" evidence="9">
    <location>
        <begin position="339"/>
        <end position="365"/>
    </location>
</feature>
<dbReference type="InterPro" id="IPR050930">
    <property type="entry name" value="MFS_Vesicular_Transporter"/>
</dbReference>
<comment type="subcellular location">
    <subcellularLocation>
        <location evidence="1">Membrane</location>
        <topology evidence="1">Multi-pass membrane protein</topology>
    </subcellularLocation>
</comment>
<dbReference type="PANTHER" id="PTHR23506:SF26">
    <property type="entry name" value="MFS-TYPE TRANSPORTER SLC18B1"/>
    <property type="match status" value="1"/>
</dbReference>
<organism evidence="11 12">
    <name type="scientific">Limulus polyphemus</name>
    <name type="common">Atlantic horseshoe crab</name>
    <dbReference type="NCBI Taxonomy" id="6850"/>
    <lineage>
        <taxon>Eukaryota</taxon>
        <taxon>Metazoa</taxon>
        <taxon>Ecdysozoa</taxon>
        <taxon>Arthropoda</taxon>
        <taxon>Chelicerata</taxon>
        <taxon>Merostomata</taxon>
        <taxon>Xiphosura</taxon>
        <taxon>Limulidae</taxon>
        <taxon>Limulus</taxon>
    </lineage>
</organism>
<dbReference type="PROSITE" id="PS50850">
    <property type="entry name" value="MFS"/>
    <property type="match status" value="1"/>
</dbReference>
<protein>
    <submittedName>
        <fullName evidence="12">MFS-type transporter SLC18B1-like isoform X2</fullName>
    </submittedName>
</protein>
<sequence length="444" mass="48268">MPRKENPSSIEHSQRFSTKSQNTKDKFACENLYTDGTPASEIGSMEKYEEVTRKRNKTEAIKGKIRSFSKHQFYVLATLCYGNFCIAACVSLQAPFFPRELSHVSPNFLISAGLFFCGTTTILFGLIDRAPSGTPFIALSFTIRIVEGLGSASFMTAANAVCAGEFHDQVAMALSTLHSFFGIGLIVGPTLGGGLYQVGGFSLPFAVLGSLLLLGIAQVFFFLPQTEWSKEEKSGDFFKLLANFGIIANSLVIISSLLSIGFNVATLEPHLRQFDLKGGVLGTIFIINGGIYAFTTPIFGWICDKGVSPKLLCMFGSFLSALSFLFIGPAPFLSFSPELWLIVISLLILGLGLSAKIVPAFYCALRETIKLGFPDDFSTKALVSAIFSSSISIGAFIGPTLGGYLLEHFGYRSATVIIFIEECAMLLLLLIQVKSEKRTFTRKT</sequence>
<name>A0ABM1TBS2_LIMPO</name>
<dbReference type="PANTHER" id="PTHR23506">
    <property type="entry name" value="GH10249P"/>
    <property type="match status" value="1"/>
</dbReference>
<evidence type="ECO:0000256" key="2">
    <source>
        <dbReference type="ARBA" id="ARBA00006829"/>
    </source>
</evidence>
<keyword evidence="5" id="KW-0532">Neurotransmitter transport</keyword>
<dbReference type="Pfam" id="PF07690">
    <property type="entry name" value="MFS_1"/>
    <property type="match status" value="1"/>
</dbReference>
<feature type="transmembrane region" description="Helical" evidence="9">
    <location>
        <begin position="377"/>
        <end position="397"/>
    </location>
</feature>
<keyword evidence="11" id="KW-1185">Reference proteome</keyword>
<evidence type="ECO:0000256" key="9">
    <source>
        <dbReference type="SAM" id="Phobius"/>
    </source>
</evidence>
<dbReference type="Proteomes" id="UP000694941">
    <property type="component" value="Unplaced"/>
</dbReference>
<comment type="similarity">
    <text evidence="2">Belongs to the major facilitator superfamily. Vesicular transporter family.</text>
</comment>
<dbReference type="InterPro" id="IPR011701">
    <property type="entry name" value="MFS"/>
</dbReference>
<feature type="transmembrane region" description="Helical" evidence="9">
    <location>
        <begin position="409"/>
        <end position="433"/>
    </location>
</feature>
<gene>
    <name evidence="12" type="primary">LOC111088215</name>
</gene>
<evidence type="ECO:0000256" key="3">
    <source>
        <dbReference type="ARBA" id="ARBA00022448"/>
    </source>
</evidence>
<evidence type="ECO:0000313" key="12">
    <source>
        <dbReference type="RefSeq" id="XP_022253328.1"/>
    </source>
</evidence>
<feature type="compositionally biased region" description="Polar residues" evidence="8">
    <location>
        <begin position="7"/>
        <end position="21"/>
    </location>
</feature>
<dbReference type="InterPro" id="IPR020846">
    <property type="entry name" value="MFS_dom"/>
</dbReference>
<feature type="transmembrane region" description="Helical" evidence="9">
    <location>
        <begin position="108"/>
        <end position="127"/>
    </location>
</feature>
<feature type="transmembrane region" description="Helical" evidence="9">
    <location>
        <begin position="73"/>
        <end position="96"/>
    </location>
</feature>
<evidence type="ECO:0000256" key="8">
    <source>
        <dbReference type="SAM" id="MobiDB-lite"/>
    </source>
</evidence>
<feature type="transmembrane region" description="Helical" evidence="9">
    <location>
        <begin position="279"/>
        <end position="299"/>
    </location>
</feature>
<reference evidence="12" key="1">
    <citation type="submission" date="2025-08" db="UniProtKB">
        <authorList>
            <consortium name="RefSeq"/>
        </authorList>
    </citation>
    <scope>IDENTIFICATION</scope>
    <source>
        <tissue evidence="12">Muscle</tissue>
    </source>
</reference>
<dbReference type="GeneID" id="111088215"/>
<evidence type="ECO:0000259" key="10">
    <source>
        <dbReference type="PROSITE" id="PS50850"/>
    </source>
</evidence>
<dbReference type="InterPro" id="IPR036259">
    <property type="entry name" value="MFS_trans_sf"/>
</dbReference>
<dbReference type="SUPFAM" id="SSF103473">
    <property type="entry name" value="MFS general substrate transporter"/>
    <property type="match status" value="1"/>
</dbReference>
<keyword evidence="7 9" id="KW-0472">Membrane</keyword>
<dbReference type="PRINTS" id="PR01035">
    <property type="entry name" value="TCRTETA"/>
</dbReference>
<evidence type="ECO:0000256" key="7">
    <source>
        <dbReference type="ARBA" id="ARBA00023136"/>
    </source>
</evidence>
<dbReference type="RefSeq" id="XP_022253328.1">
    <property type="nucleotide sequence ID" value="XM_022397620.1"/>
</dbReference>
<feature type="transmembrane region" description="Helical" evidence="9">
    <location>
        <begin position="244"/>
        <end position="267"/>
    </location>
</feature>
<feature type="domain" description="Major facilitator superfamily (MFS) profile" evidence="10">
    <location>
        <begin position="245"/>
        <end position="444"/>
    </location>
</feature>
<evidence type="ECO:0000256" key="5">
    <source>
        <dbReference type="ARBA" id="ARBA00022775"/>
    </source>
</evidence>
<dbReference type="InterPro" id="IPR001958">
    <property type="entry name" value="Tet-R_TetA/multi-R_MdtG-like"/>
</dbReference>
<proteinExistence type="inferred from homology"/>